<feature type="region of interest" description="Disordered" evidence="1">
    <location>
        <begin position="207"/>
        <end position="232"/>
    </location>
</feature>
<feature type="non-terminal residue" evidence="2">
    <location>
        <position position="261"/>
    </location>
</feature>
<feature type="region of interest" description="Disordered" evidence="1">
    <location>
        <begin position="30"/>
        <end position="53"/>
    </location>
</feature>
<comment type="caution">
    <text evidence="2">The sequence shown here is derived from an EMBL/GenBank/DDBJ whole genome shotgun (WGS) entry which is preliminary data.</text>
</comment>
<evidence type="ECO:0000256" key="1">
    <source>
        <dbReference type="SAM" id="MobiDB-lite"/>
    </source>
</evidence>
<reference evidence="2 3" key="1">
    <citation type="submission" date="2024-05" db="EMBL/GenBank/DDBJ databases">
        <authorList>
            <person name="Wallberg A."/>
        </authorList>
    </citation>
    <scope>NUCLEOTIDE SEQUENCE [LARGE SCALE GENOMIC DNA]</scope>
</reference>
<accession>A0AAV2RBY8</accession>
<sequence length="261" mass="28457">QQTGSMEHHSGVDPRVSRGHSVVVQVTQEHIPYSGRSPSSPGVDQDVRHSGARERTMMSVPEVQVLNFAEDEMVPTALDRETGGTILTVPEIQVAASYEELVPPTLNRVASSPANLSSFMEEQNDLQDDMVVSPGLETIYVTPETLWETDVHHTTSSTQTMVSQGRVFNPTTSLVPPIQQLRPHPPGGTPSTLAVSPMEGDSIIVEDVQRRQRSRSVTPQPHSGGGAGGRRLSELRRLSVTLGMQIHGSLLNLTSKDYRKQ</sequence>
<dbReference type="Proteomes" id="UP001497623">
    <property type="component" value="Unassembled WGS sequence"/>
</dbReference>
<evidence type="ECO:0000313" key="3">
    <source>
        <dbReference type="Proteomes" id="UP001497623"/>
    </source>
</evidence>
<feature type="compositionally biased region" description="Basic and acidic residues" evidence="1">
    <location>
        <begin position="1"/>
        <end position="16"/>
    </location>
</feature>
<proteinExistence type="predicted"/>
<feature type="region of interest" description="Disordered" evidence="1">
    <location>
        <begin position="1"/>
        <end position="20"/>
    </location>
</feature>
<feature type="non-terminal residue" evidence="2">
    <location>
        <position position="1"/>
    </location>
</feature>
<dbReference type="EMBL" id="CAXKWB010020473">
    <property type="protein sequence ID" value="CAL4122609.1"/>
    <property type="molecule type" value="Genomic_DNA"/>
</dbReference>
<gene>
    <name evidence="2" type="ORF">MNOR_LOCUS23331</name>
</gene>
<keyword evidence="3" id="KW-1185">Reference proteome</keyword>
<protein>
    <submittedName>
        <fullName evidence="2">Uncharacterized protein</fullName>
    </submittedName>
</protein>
<evidence type="ECO:0000313" key="2">
    <source>
        <dbReference type="EMBL" id="CAL4122609.1"/>
    </source>
</evidence>
<dbReference type="AlphaFoldDB" id="A0AAV2RBY8"/>
<organism evidence="2 3">
    <name type="scientific">Meganyctiphanes norvegica</name>
    <name type="common">Northern krill</name>
    <name type="synonym">Thysanopoda norvegica</name>
    <dbReference type="NCBI Taxonomy" id="48144"/>
    <lineage>
        <taxon>Eukaryota</taxon>
        <taxon>Metazoa</taxon>
        <taxon>Ecdysozoa</taxon>
        <taxon>Arthropoda</taxon>
        <taxon>Crustacea</taxon>
        <taxon>Multicrustacea</taxon>
        <taxon>Malacostraca</taxon>
        <taxon>Eumalacostraca</taxon>
        <taxon>Eucarida</taxon>
        <taxon>Euphausiacea</taxon>
        <taxon>Euphausiidae</taxon>
        <taxon>Meganyctiphanes</taxon>
    </lineage>
</organism>
<name>A0AAV2RBY8_MEGNR</name>